<dbReference type="CDD" id="cd04776">
    <property type="entry name" value="HTH_GnyR"/>
    <property type="match status" value="1"/>
</dbReference>
<protein>
    <recommendedName>
        <fullName evidence="4">HTH merR-type domain-containing protein</fullName>
    </recommendedName>
</protein>
<sequence>MAPAPNSVPVSGDKLPMKAPIGVRLADTITIFSVVIFITFAYFAGIVIHPYNQGDCTLGPLASCTTFWTQAMTLSKSVVNRMLKSCQGYFTFTLTQSLRERKGKPMSEQTYSIGELSKEFDITPRSIRFYEEQGLLAPERAGQSRIYNKKDRVRLKLILRGKRLGFSLAETKTLFELYDSHQSSRIQLEEMLRMTHEKRAIMKQQMEDIQMLMNELNDVELRCKEELSELTKGV</sequence>
<reference evidence="5" key="1">
    <citation type="submission" date="2023-01" db="EMBL/GenBank/DDBJ databases">
        <title>Complete genome sequence of Planctobacterium marinum strain Dej080120_11.</title>
        <authorList>
            <person name="Ueki S."/>
            <person name="Maruyama F."/>
        </authorList>
    </citation>
    <scope>NUCLEOTIDE SEQUENCE</scope>
    <source>
        <strain evidence="5">Dej080120_11</strain>
    </source>
</reference>
<dbReference type="PANTHER" id="PTHR30204">
    <property type="entry name" value="REDOX-CYCLING DRUG-SENSING TRANSCRIPTIONAL ACTIVATOR SOXR"/>
    <property type="match status" value="1"/>
</dbReference>
<dbReference type="KEGG" id="pmaw:MACH26_23190"/>
<feature type="coiled-coil region" evidence="2">
    <location>
        <begin position="202"/>
        <end position="229"/>
    </location>
</feature>
<name>A0AA48KQT1_9ALTE</name>
<dbReference type="PANTHER" id="PTHR30204:SF58">
    <property type="entry name" value="HTH-TYPE TRANSCRIPTIONAL REGULATOR YFMP"/>
    <property type="match status" value="1"/>
</dbReference>
<feature type="domain" description="HTH merR-type" evidence="4">
    <location>
        <begin position="110"/>
        <end position="177"/>
    </location>
</feature>
<dbReference type="PROSITE" id="PS50937">
    <property type="entry name" value="HTH_MERR_2"/>
    <property type="match status" value="1"/>
</dbReference>
<dbReference type="InterPro" id="IPR009061">
    <property type="entry name" value="DNA-bd_dom_put_sf"/>
</dbReference>
<proteinExistence type="predicted"/>
<keyword evidence="3" id="KW-1133">Transmembrane helix</keyword>
<keyword evidence="3" id="KW-0812">Transmembrane</keyword>
<keyword evidence="3" id="KW-0472">Membrane</keyword>
<evidence type="ECO:0000256" key="2">
    <source>
        <dbReference type="SAM" id="Coils"/>
    </source>
</evidence>
<dbReference type="AlphaFoldDB" id="A0AA48KQT1"/>
<dbReference type="EMBL" id="AP027272">
    <property type="protein sequence ID" value="BDX06798.1"/>
    <property type="molecule type" value="Genomic_DNA"/>
</dbReference>
<keyword evidence="1" id="KW-0238">DNA-binding</keyword>
<dbReference type="Gene3D" id="1.10.1660.10">
    <property type="match status" value="1"/>
</dbReference>
<dbReference type="SUPFAM" id="SSF46955">
    <property type="entry name" value="Putative DNA-binding domain"/>
    <property type="match status" value="1"/>
</dbReference>
<dbReference type="GO" id="GO:0003677">
    <property type="term" value="F:DNA binding"/>
    <property type="evidence" value="ECO:0007669"/>
    <property type="project" value="UniProtKB-KW"/>
</dbReference>
<keyword evidence="6" id="KW-1185">Reference proteome</keyword>
<evidence type="ECO:0000259" key="4">
    <source>
        <dbReference type="PROSITE" id="PS50937"/>
    </source>
</evidence>
<evidence type="ECO:0000256" key="1">
    <source>
        <dbReference type="ARBA" id="ARBA00023125"/>
    </source>
</evidence>
<evidence type="ECO:0000313" key="6">
    <source>
        <dbReference type="Proteomes" id="UP001333710"/>
    </source>
</evidence>
<dbReference type="Pfam" id="PF13411">
    <property type="entry name" value="MerR_1"/>
    <property type="match status" value="1"/>
</dbReference>
<keyword evidence="2" id="KW-0175">Coiled coil</keyword>
<gene>
    <name evidence="5" type="ORF">MACH26_23190</name>
</gene>
<organism evidence="5 6">
    <name type="scientific">Planctobacterium marinum</name>
    <dbReference type="NCBI Taxonomy" id="1631968"/>
    <lineage>
        <taxon>Bacteria</taxon>
        <taxon>Pseudomonadati</taxon>
        <taxon>Pseudomonadota</taxon>
        <taxon>Gammaproteobacteria</taxon>
        <taxon>Alteromonadales</taxon>
        <taxon>Alteromonadaceae</taxon>
        <taxon>Planctobacterium</taxon>
    </lineage>
</organism>
<evidence type="ECO:0000313" key="5">
    <source>
        <dbReference type="EMBL" id="BDX06798.1"/>
    </source>
</evidence>
<dbReference type="InterPro" id="IPR047057">
    <property type="entry name" value="MerR_fam"/>
</dbReference>
<dbReference type="GO" id="GO:0003700">
    <property type="term" value="F:DNA-binding transcription factor activity"/>
    <property type="evidence" value="ECO:0007669"/>
    <property type="project" value="InterPro"/>
</dbReference>
<evidence type="ECO:0000256" key="3">
    <source>
        <dbReference type="SAM" id="Phobius"/>
    </source>
</evidence>
<dbReference type="InterPro" id="IPR000551">
    <property type="entry name" value="MerR-type_HTH_dom"/>
</dbReference>
<dbReference type="Proteomes" id="UP001333710">
    <property type="component" value="Chromosome"/>
</dbReference>
<feature type="transmembrane region" description="Helical" evidence="3">
    <location>
        <begin position="25"/>
        <end position="48"/>
    </location>
</feature>
<dbReference type="SMART" id="SM00422">
    <property type="entry name" value="HTH_MERR"/>
    <property type="match status" value="1"/>
</dbReference>
<accession>A0AA48KQT1</accession>